<dbReference type="GO" id="GO:0008237">
    <property type="term" value="F:metallopeptidase activity"/>
    <property type="evidence" value="ECO:0007669"/>
    <property type="project" value="UniProtKB-KW"/>
</dbReference>
<evidence type="ECO:0000313" key="3">
    <source>
        <dbReference type="EMBL" id="MCU6744015.1"/>
    </source>
</evidence>
<protein>
    <submittedName>
        <fullName evidence="3">CPBP family intramembrane metalloprotease</fullName>
    </submittedName>
</protein>
<feature type="transmembrane region" description="Helical" evidence="1">
    <location>
        <begin position="249"/>
        <end position="269"/>
    </location>
</feature>
<feature type="transmembrane region" description="Helical" evidence="1">
    <location>
        <begin position="213"/>
        <end position="237"/>
    </location>
</feature>
<gene>
    <name evidence="3" type="ORF">OCV77_05805</name>
</gene>
<keyword evidence="4" id="KW-1185">Reference proteome</keyword>
<dbReference type="Pfam" id="PF02517">
    <property type="entry name" value="Rce1-like"/>
    <property type="match status" value="1"/>
</dbReference>
<feature type="transmembrane region" description="Helical" evidence="1">
    <location>
        <begin position="281"/>
        <end position="300"/>
    </location>
</feature>
<evidence type="ECO:0000259" key="2">
    <source>
        <dbReference type="Pfam" id="PF02517"/>
    </source>
</evidence>
<keyword evidence="3" id="KW-0482">Metalloprotease</keyword>
<feature type="transmembrane region" description="Helical" evidence="1">
    <location>
        <begin position="43"/>
        <end position="67"/>
    </location>
</feature>
<feature type="transmembrane region" description="Helical" evidence="1">
    <location>
        <begin position="88"/>
        <end position="110"/>
    </location>
</feature>
<keyword evidence="1" id="KW-0812">Transmembrane</keyword>
<feature type="transmembrane region" description="Helical" evidence="1">
    <location>
        <begin position="139"/>
        <end position="163"/>
    </location>
</feature>
<comment type="caution">
    <text evidence="3">The sequence shown here is derived from an EMBL/GenBank/DDBJ whole genome shotgun (WGS) entry which is preliminary data.</text>
</comment>
<keyword evidence="1" id="KW-1133">Transmembrane helix</keyword>
<accession>A0ABT2T198</accession>
<evidence type="ECO:0000313" key="4">
    <source>
        <dbReference type="Proteomes" id="UP001652432"/>
    </source>
</evidence>
<feature type="domain" description="CAAX prenyl protease 2/Lysostaphin resistance protein A-like" evidence="2">
    <location>
        <begin position="151"/>
        <end position="257"/>
    </location>
</feature>
<dbReference type="PANTHER" id="PTHR35797:SF1">
    <property type="entry name" value="PROTEASE"/>
    <property type="match status" value="1"/>
</dbReference>
<dbReference type="InterPro" id="IPR003675">
    <property type="entry name" value="Rce1/LyrA-like_dom"/>
</dbReference>
<feature type="transmembrane region" description="Helical" evidence="1">
    <location>
        <begin position="183"/>
        <end position="207"/>
    </location>
</feature>
<dbReference type="RefSeq" id="WP_262574011.1">
    <property type="nucleotide sequence ID" value="NZ_JAOQKJ010000004.1"/>
</dbReference>
<dbReference type="EMBL" id="JAOQKJ010000004">
    <property type="protein sequence ID" value="MCU6744015.1"/>
    <property type="molecule type" value="Genomic_DNA"/>
</dbReference>
<keyword evidence="3" id="KW-0645">Protease</keyword>
<reference evidence="3 4" key="1">
    <citation type="journal article" date="2021" name="ISME Commun">
        <title>Automated analysis of genomic sequences facilitates high-throughput and comprehensive description of bacteria.</title>
        <authorList>
            <person name="Hitch T.C.A."/>
        </authorList>
    </citation>
    <scope>NUCLEOTIDE SEQUENCE [LARGE SCALE GENOMIC DNA]</scope>
    <source>
        <strain evidence="3 4">Sanger_18</strain>
    </source>
</reference>
<keyword evidence="3" id="KW-0378">Hydrolase</keyword>
<keyword evidence="1" id="KW-0472">Membrane</keyword>
<dbReference type="Proteomes" id="UP001652432">
    <property type="component" value="Unassembled WGS sequence"/>
</dbReference>
<feature type="transmembrane region" description="Helical" evidence="1">
    <location>
        <begin position="12"/>
        <end position="31"/>
    </location>
</feature>
<evidence type="ECO:0000256" key="1">
    <source>
        <dbReference type="SAM" id="Phobius"/>
    </source>
</evidence>
<sequence length="317" mass="35046">MERDKLDEKRIFLFLAITFLITYVIEIVFIAPMAGSGDASRAMMAQSLIAAVMFVPAVSVALTRLLTKEGFAIKELHLAFKWKGNQKYYMLVWPGLAGMILLGAILYFLIFREQFDSNLGYIGALLTAQDGNTYTTGQLWQYMFFQLLIGVVLSPLVNLVNCFGEEWGWRGYLLPKLLKCMPVVPAVLLDGAIWGLWHAPLIALTGYNYGIGYAGYPVTGILAMCVFCMAVGTIFSYTEIKTGSCIPSILGHGMINGFSMIGVYFTSLAHPYNVFLGPMPLGFIGGLFILIMAGVLLYQLDQEEKAAKSTKEQVKDL</sequence>
<proteinExistence type="predicted"/>
<organism evidence="3 4">
    <name type="scientific">Suilimivivens aceti</name>
    <dbReference type="NCBI Taxonomy" id="2981774"/>
    <lineage>
        <taxon>Bacteria</taxon>
        <taxon>Bacillati</taxon>
        <taxon>Bacillota</taxon>
        <taxon>Clostridia</taxon>
        <taxon>Lachnospirales</taxon>
        <taxon>Lachnospiraceae</taxon>
        <taxon>Suilimivivens</taxon>
    </lineage>
</organism>
<dbReference type="PANTHER" id="PTHR35797">
    <property type="entry name" value="PROTEASE-RELATED"/>
    <property type="match status" value="1"/>
</dbReference>
<name>A0ABT2T198_9FIRM</name>
<dbReference type="InterPro" id="IPR042150">
    <property type="entry name" value="MmRce1-like"/>
</dbReference>